<evidence type="ECO:0008006" key="3">
    <source>
        <dbReference type="Google" id="ProtNLM"/>
    </source>
</evidence>
<evidence type="ECO:0000313" key="2">
    <source>
        <dbReference type="Proteomes" id="UP000215137"/>
    </source>
</evidence>
<protein>
    <recommendedName>
        <fullName evidence="3">DUF3906 domain-containing protein</fullName>
    </recommendedName>
</protein>
<sequence>MAFLYRFELSLVNKEIPAVIVADSDDEAFTQLDIELEKYYLKLPEIDEVTLREKKRITKKIGFILDE</sequence>
<evidence type="ECO:0000313" key="1">
    <source>
        <dbReference type="EMBL" id="ASV69732.1"/>
    </source>
</evidence>
<dbReference type="AlphaFoldDB" id="A0A248TNJ2"/>
<dbReference type="Pfam" id="PF13046">
    <property type="entry name" value="DUF3906"/>
    <property type="match status" value="1"/>
</dbReference>
<organism evidence="1 2">
    <name type="scientific">Cytobacillus kochii</name>
    <dbReference type="NCBI Taxonomy" id="859143"/>
    <lineage>
        <taxon>Bacteria</taxon>
        <taxon>Bacillati</taxon>
        <taxon>Bacillota</taxon>
        <taxon>Bacilli</taxon>
        <taxon>Bacillales</taxon>
        <taxon>Bacillaceae</taxon>
        <taxon>Cytobacillus</taxon>
    </lineage>
</organism>
<proteinExistence type="predicted"/>
<dbReference type="InterPro" id="IPR024998">
    <property type="entry name" value="DUF3906"/>
</dbReference>
<dbReference type="RefSeq" id="WP_095373296.1">
    <property type="nucleotide sequence ID" value="NZ_CANMJM010000027.1"/>
</dbReference>
<accession>A0A248TNJ2</accession>
<reference evidence="1 2" key="1">
    <citation type="submission" date="2017-08" db="EMBL/GenBank/DDBJ databases">
        <title>Complete Genome Sequence of Bacillus kochii Oregon-R-modENCODE STRAIN BDGP4, isolated from Drosophila melanogaster gut.</title>
        <authorList>
            <person name="Wan K.H."/>
            <person name="Yu C."/>
            <person name="Park S."/>
            <person name="Hammonds A.S."/>
            <person name="Booth B.W."/>
            <person name="Celniker S.E."/>
        </authorList>
    </citation>
    <scope>NUCLEOTIDE SEQUENCE [LARGE SCALE GENOMIC DNA]</scope>
    <source>
        <strain evidence="1 2">BDGP4</strain>
    </source>
</reference>
<dbReference type="OrthoDB" id="2382322at2"/>
<name>A0A248TNJ2_9BACI</name>
<dbReference type="KEGG" id="bko:CKF48_21935"/>
<dbReference type="EMBL" id="CP022983">
    <property type="protein sequence ID" value="ASV69732.1"/>
    <property type="molecule type" value="Genomic_DNA"/>
</dbReference>
<keyword evidence="2" id="KW-1185">Reference proteome</keyword>
<gene>
    <name evidence="1" type="ORF">CKF48_21935</name>
</gene>
<dbReference type="Proteomes" id="UP000215137">
    <property type="component" value="Chromosome"/>
</dbReference>
<dbReference type="GeneID" id="97216143"/>